<dbReference type="EMBL" id="LODU01000001">
    <property type="protein sequence ID" value="POH35726.1"/>
    <property type="molecule type" value="Genomic_DNA"/>
</dbReference>
<reference evidence="1 2" key="1">
    <citation type="journal article" date="2014" name="Syst. Appl. Microbiol.">
        <title>Microsymbionts of Phaseolus vulgaris in acid and alkaline soils of Mexico.</title>
        <authorList>
            <person name="Verastegui-Valdes M.M."/>
            <person name="Zhang Y.J."/>
            <person name="Rivera-Orduna F.N."/>
            <person name="Cheng H.P."/>
            <person name="Sui X.H."/>
            <person name="Wang E.T."/>
        </authorList>
    </citation>
    <scope>NUCLEOTIDE SEQUENCE [LARGE SCALE GENOMIC DNA]</scope>
    <source>
        <strain evidence="1 2">FG01</strain>
    </source>
</reference>
<evidence type="ECO:0000313" key="1">
    <source>
        <dbReference type="EMBL" id="POH35726.1"/>
    </source>
</evidence>
<accession>A0A2S3YVS3</accession>
<sequence length="67" mass="7696">MSYTMSLDEVYSVSATEKEDVYRLSVRVTVCGETFDTEYWSYPEDPHGLNPTIRQWLAANPDFPISS</sequence>
<dbReference type="AlphaFoldDB" id="A0A2S3YVS3"/>
<dbReference type="Proteomes" id="UP000237511">
    <property type="component" value="Unassembled WGS sequence"/>
</dbReference>
<organism evidence="1 2">
    <name type="scientific">Sinorhizobium americanum</name>
    <dbReference type="NCBI Taxonomy" id="194963"/>
    <lineage>
        <taxon>Bacteria</taxon>
        <taxon>Pseudomonadati</taxon>
        <taxon>Pseudomonadota</taxon>
        <taxon>Alphaproteobacteria</taxon>
        <taxon>Hyphomicrobiales</taxon>
        <taxon>Rhizobiaceae</taxon>
        <taxon>Sinorhizobium/Ensifer group</taxon>
        <taxon>Sinorhizobium</taxon>
    </lineage>
</organism>
<proteinExistence type="predicted"/>
<name>A0A2S3YVS3_9HYPH</name>
<gene>
    <name evidence="1" type="ORF">ATY31_00370</name>
</gene>
<protein>
    <submittedName>
        <fullName evidence="1">Uncharacterized protein</fullName>
    </submittedName>
</protein>
<evidence type="ECO:0000313" key="2">
    <source>
        <dbReference type="Proteomes" id="UP000237511"/>
    </source>
</evidence>
<comment type="caution">
    <text evidence="1">The sequence shown here is derived from an EMBL/GenBank/DDBJ whole genome shotgun (WGS) entry which is preliminary data.</text>
</comment>